<proteinExistence type="predicted"/>
<dbReference type="PANTHER" id="PTHR30203">
    <property type="entry name" value="OUTER MEMBRANE CATION EFFLUX PROTEIN"/>
    <property type="match status" value="1"/>
</dbReference>
<sequence>ALNTMAGVDAQRVAQDEELAQARQAFALAQRRYRAGAETLLTVLDTQRSLYSAEDEAAQLRLASLQGAVLLYKALGGGWQPDA</sequence>
<feature type="non-terminal residue" evidence="1">
    <location>
        <position position="1"/>
    </location>
</feature>
<dbReference type="InterPro" id="IPR003423">
    <property type="entry name" value="OMP_efflux"/>
</dbReference>
<accession>X1PEU6</accession>
<dbReference type="EMBL" id="BARV01026139">
    <property type="protein sequence ID" value="GAI37535.1"/>
    <property type="molecule type" value="Genomic_DNA"/>
</dbReference>
<dbReference type="SUPFAM" id="SSF56954">
    <property type="entry name" value="Outer membrane efflux proteins (OEP)"/>
    <property type="match status" value="1"/>
</dbReference>
<dbReference type="InterPro" id="IPR010131">
    <property type="entry name" value="MdtP/NodT-like"/>
</dbReference>
<reference evidence="1" key="1">
    <citation type="journal article" date="2014" name="Front. Microbiol.">
        <title>High frequency of phylogenetically diverse reductive dehalogenase-homologous genes in deep subseafloor sedimentary metagenomes.</title>
        <authorList>
            <person name="Kawai M."/>
            <person name="Futagami T."/>
            <person name="Toyoda A."/>
            <person name="Takaki Y."/>
            <person name="Nishi S."/>
            <person name="Hori S."/>
            <person name="Arai W."/>
            <person name="Tsubouchi T."/>
            <person name="Morono Y."/>
            <person name="Uchiyama I."/>
            <person name="Ito T."/>
            <person name="Fujiyama A."/>
            <person name="Inagaki F."/>
            <person name="Takami H."/>
        </authorList>
    </citation>
    <scope>NUCLEOTIDE SEQUENCE</scope>
    <source>
        <strain evidence="1">Expedition CK06-06</strain>
    </source>
</reference>
<organism evidence="1">
    <name type="scientific">marine sediment metagenome</name>
    <dbReference type="NCBI Taxonomy" id="412755"/>
    <lineage>
        <taxon>unclassified sequences</taxon>
        <taxon>metagenomes</taxon>
        <taxon>ecological metagenomes</taxon>
    </lineage>
</organism>
<evidence type="ECO:0000313" key="1">
    <source>
        <dbReference type="EMBL" id="GAI37535.1"/>
    </source>
</evidence>
<dbReference type="Pfam" id="PF02321">
    <property type="entry name" value="OEP"/>
    <property type="match status" value="1"/>
</dbReference>
<comment type="caution">
    <text evidence="1">The sequence shown here is derived from an EMBL/GenBank/DDBJ whole genome shotgun (WGS) entry which is preliminary data.</text>
</comment>
<gene>
    <name evidence="1" type="ORF">S06H3_42294</name>
</gene>
<dbReference type="GO" id="GO:0015562">
    <property type="term" value="F:efflux transmembrane transporter activity"/>
    <property type="evidence" value="ECO:0007669"/>
    <property type="project" value="InterPro"/>
</dbReference>
<name>X1PEU6_9ZZZZ</name>
<dbReference type="Gene3D" id="1.20.1600.10">
    <property type="entry name" value="Outer membrane efflux proteins (OEP)"/>
    <property type="match status" value="1"/>
</dbReference>
<dbReference type="AlphaFoldDB" id="X1PEU6"/>
<dbReference type="PANTHER" id="PTHR30203:SF33">
    <property type="entry name" value="BLR4455 PROTEIN"/>
    <property type="match status" value="1"/>
</dbReference>
<protein>
    <recommendedName>
        <fullName evidence="2">Outer membrane efflux protein</fullName>
    </recommendedName>
</protein>
<evidence type="ECO:0008006" key="2">
    <source>
        <dbReference type="Google" id="ProtNLM"/>
    </source>
</evidence>